<evidence type="ECO:0000313" key="1">
    <source>
        <dbReference type="WBParaSite" id="HPLM_0000735001-mRNA-1"/>
    </source>
</evidence>
<proteinExistence type="predicted"/>
<dbReference type="AlphaFoldDB" id="A0A0N4WAE7"/>
<sequence length="58" mass="6954">LCGKTCTIFYTEPSEQSFQSRRRRFQFFRQQDSIRAASSSNNSFYREAFFRCRVQLGL</sequence>
<protein>
    <submittedName>
        <fullName evidence="1">Ovule protein</fullName>
    </submittedName>
</protein>
<organism evidence="1">
    <name type="scientific">Haemonchus placei</name>
    <name type="common">Barber's pole worm</name>
    <dbReference type="NCBI Taxonomy" id="6290"/>
    <lineage>
        <taxon>Eukaryota</taxon>
        <taxon>Metazoa</taxon>
        <taxon>Ecdysozoa</taxon>
        <taxon>Nematoda</taxon>
        <taxon>Chromadorea</taxon>
        <taxon>Rhabditida</taxon>
        <taxon>Rhabditina</taxon>
        <taxon>Rhabditomorpha</taxon>
        <taxon>Strongyloidea</taxon>
        <taxon>Trichostrongylidae</taxon>
        <taxon>Haemonchus</taxon>
    </lineage>
</organism>
<accession>A0A0N4WAE7</accession>
<name>A0A0N4WAE7_HAEPC</name>
<dbReference type="WBParaSite" id="HPLM_0000735001-mRNA-1">
    <property type="protein sequence ID" value="HPLM_0000735001-mRNA-1"/>
    <property type="gene ID" value="HPLM_0000735001"/>
</dbReference>
<reference evidence="1" key="1">
    <citation type="submission" date="2017-02" db="UniProtKB">
        <authorList>
            <consortium name="WormBaseParasite"/>
        </authorList>
    </citation>
    <scope>IDENTIFICATION</scope>
</reference>